<accession>A0A1V9Z0H2</accession>
<keyword evidence="2 5" id="KW-0812">Transmembrane</keyword>
<dbReference type="InterPro" id="IPR013861">
    <property type="entry name" value="TMEM115/Pdh1/Rbl19"/>
</dbReference>
<dbReference type="STRING" id="74557.A0A1V9Z0H2"/>
<dbReference type="GO" id="GO:0016020">
    <property type="term" value="C:membrane"/>
    <property type="evidence" value="ECO:0007669"/>
    <property type="project" value="UniProtKB-SubCell"/>
</dbReference>
<reference evidence="6 7" key="1">
    <citation type="journal article" date="2014" name="Genome Biol. Evol.">
        <title>The secreted proteins of Achlya hypogyna and Thraustotheca clavata identify the ancestral oomycete secretome and reveal gene acquisitions by horizontal gene transfer.</title>
        <authorList>
            <person name="Misner I."/>
            <person name="Blouin N."/>
            <person name="Leonard G."/>
            <person name="Richards T.A."/>
            <person name="Lane C.E."/>
        </authorList>
    </citation>
    <scope>NUCLEOTIDE SEQUENCE [LARGE SCALE GENOMIC DNA]</scope>
    <source>
        <strain evidence="6 7">ATCC 34112</strain>
    </source>
</reference>
<dbReference type="GO" id="GO:0006890">
    <property type="term" value="P:retrograde vesicle-mediated transport, Golgi to endoplasmic reticulum"/>
    <property type="evidence" value="ECO:0007669"/>
    <property type="project" value="InterPro"/>
</dbReference>
<evidence type="ECO:0000256" key="1">
    <source>
        <dbReference type="ARBA" id="ARBA00004141"/>
    </source>
</evidence>
<evidence type="ECO:0000256" key="5">
    <source>
        <dbReference type="SAM" id="Phobius"/>
    </source>
</evidence>
<dbReference type="OrthoDB" id="73612at2759"/>
<dbReference type="PANTHER" id="PTHR13377">
    <property type="entry name" value="PLACENTAL PROTEIN 6"/>
    <property type="match status" value="1"/>
</dbReference>
<dbReference type="Proteomes" id="UP000243217">
    <property type="component" value="Unassembled WGS sequence"/>
</dbReference>
<dbReference type="AlphaFoldDB" id="A0A1V9Z0H2"/>
<evidence type="ECO:0000256" key="4">
    <source>
        <dbReference type="ARBA" id="ARBA00023136"/>
    </source>
</evidence>
<evidence type="ECO:0000256" key="2">
    <source>
        <dbReference type="ARBA" id="ARBA00022692"/>
    </source>
</evidence>
<evidence type="ECO:0008006" key="8">
    <source>
        <dbReference type="Google" id="ProtNLM"/>
    </source>
</evidence>
<evidence type="ECO:0000313" key="7">
    <source>
        <dbReference type="Proteomes" id="UP000243217"/>
    </source>
</evidence>
<evidence type="ECO:0000256" key="3">
    <source>
        <dbReference type="ARBA" id="ARBA00022989"/>
    </source>
</evidence>
<keyword evidence="3 5" id="KW-1133">Transmembrane helix</keyword>
<comment type="subcellular location">
    <subcellularLocation>
        <location evidence="1">Membrane</location>
        <topology evidence="1">Multi-pass membrane protein</topology>
    </subcellularLocation>
</comment>
<keyword evidence="4 5" id="KW-0472">Membrane</keyword>
<dbReference type="InterPro" id="IPR035952">
    <property type="entry name" value="Rhomboid-like_sf"/>
</dbReference>
<feature type="transmembrane region" description="Helical" evidence="5">
    <location>
        <begin position="178"/>
        <end position="198"/>
    </location>
</feature>
<dbReference type="Gene3D" id="1.20.1540.10">
    <property type="entry name" value="Rhomboid-like"/>
    <property type="match status" value="1"/>
</dbReference>
<feature type="transmembrane region" description="Helical" evidence="5">
    <location>
        <begin position="118"/>
        <end position="136"/>
    </location>
</feature>
<dbReference type="SMART" id="SM01160">
    <property type="entry name" value="DUF1751"/>
    <property type="match status" value="1"/>
</dbReference>
<dbReference type="GO" id="GO:0005794">
    <property type="term" value="C:Golgi apparatus"/>
    <property type="evidence" value="ECO:0007669"/>
    <property type="project" value="TreeGrafter"/>
</dbReference>
<gene>
    <name evidence="6" type="ORF">THRCLA_08993</name>
</gene>
<feature type="transmembrane region" description="Helical" evidence="5">
    <location>
        <begin position="156"/>
        <end position="172"/>
    </location>
</feature>
<dbReference type="PANTHER" id="PTHR13377:SF3">
    <property type="entry name" value="TRANSMEMBRANE PROTEIN 115"/>
    <property type="match status" value="1"/>
</dbReference>
<proteinExistence type="predicted"/>
<protein>
    <recommendedName>
        <fullName evidence="8">Transmembrane protein</fullName>
    </recommendedName>
</protein>
<evidence type="ECO:0000313" key="6">
    <source>
        <dbReference type="EMBL" id="OQR91461.1"/>
    </source>
</evidence>
<dbReference type="SUPFAM" id="SSF144091">
    <property type="entry name" value="Rhomboid-like"/>
    <property type="match status" value="1"/>
</dbReference>
<dbReference type="EMBL" id="JNBS01002423">
    <property type="protein sequence ID" value="OQR91461.1"/>
    <property type="molecule type" value="Genomic_DNA"/>
</dbReference>
<sequence length="301" mass="33220">MDIRTPVTLGIVCLIPLLWLLGYMLTPAKQHGIFALSIASVILEHIRPWAYLTAPFYHQHLWEVACIVPITLVLGSRVEERIGSLSFARMMLFVGVITTGLLFCDMFCLYIIFRNPFFLKTGLSGFTGGVVAMLVAITQENPQQSLWIPKLAVKNYPLLVSLACLGLTIGAVSTKSDILIVGAGPYAISGMYFGWYYLRFLHKNPDGSYGDTSEAFSLTVLFPSFMKSTVGAISTFCYSVMKLGGFFKDRPDGTSSLPIVSSSADPITERRKARAMKALDEKLAKLANIDSKLNFDQEMTV</sequence>
<feature type="transmembrane region" description="Helical" evidence="5">
    <location>
        <begin position="90"/>
        <end position="112"/>
    </location>
</feature>
<organism evidence="6 7">
    <name type="scientific">Thraustotheca clavata</name>
    <dbReference type="NCBI Taxonomy" id="74557"/>
    <lineage>
        <taxon>Eukaryota</taxon>
        <taxon>Sar</taxon>
        <taxon>Stramenopiles</taxon>
        <taxon>Oomycota</taxon>
        <taxon>Saprolegniomycetes</taxon>
        <taxon>Saprolegniales</taxon>
        <taxon>Achlyaceae</taxon>
        <taxon>Thraustotheca</taxon>
    </lineage>
</organism>
<comment type="caution">
    <text evidence="6">The sequence shown here is derived from an EMBL/GenBank/DDBJ whole genome shotgun (WGS) entry which is preliminary data.</text>
</comment>
<feature type="transmembrane region" description="Helical" evidence="5">
    <location>
        <begin position="6"/>
        <end position="26"/>
    </location>
</feature>
<dbReference type="Pfam" id="PF08551">
    <property type="entry name" value="DUF1751"/>
    <property type="match status" value="1"/>
</dbReference>
<keyword evidence="7" id="KW-1185">Reference proteome</keyword>
<name>A0A1V9Z0H2_9STRA</name>